<comment type="caution">
    <text evidence="10">The sequence shown here is derived from an EMBL/GenBank/DDBJ whole genome shotgun (WGS) entry which is preliminary data.</text>
</comment>
<evidence type="ECO:0000256" key="1">
    <source>
        <dbReference type="ARBA" id="ARBA00004477"/>
    </source>
</evidence>
<feature type="transmembrane region" description="Helical" evidence="8">
    <location>
        <begin position="296"/>
        <end position="315"/>
    </location>
</feature>
<keyword evidence="6 8" id="KW-0472">Membrane</keyword>
<gene>
    <name evidence="10" type="ORF">FGO68_gene5924</name>
</gene>
<evidence type="ECO:0000313" key="10">
    <source>
        <dbReference type="EMBL" id="TNV83071.1"/>
    </source>
</evidence>
<evidence type="ECO:0000256" key="5">
    <source>
        <dbReference type="ARBA" id="ARBA00022989"/>
    </source>
</evidence>
<keyword evidence="5 8" id="KW-1133">Transmembrane helix</keyword>
<comment type="subcellular location">
    <subcellularLocation>
        <location evidence="1">Endoplasmic reticulum membrane</location>
        <topology evidence="1">Multi-pass membrane protein</topology>
    </subcellularLocation>
</comment>
<dbReference type="InterPro" id="IPR036938">
    <property type="entry name" value="PAP2/HPO_sf"/>
</dbReference>
<evidence type="ECO:0000256" key="8">
    <source>
        <dbReference type="SAM" id="Phobius"/>
    </source>
</evidence>
<dbReference type="OrthoDB" id="292506at2759"/>
<keyword evidence="3" id="KW-0378">Hydrolase</keyword>
<comment type="similarity">
    <text evidence="7">Belongs to the type 2 lipid phosphate phosphatase family.</text>
</comment>
<feature type="transmembrane region" description="Helical" evidence="8">
    <location>
        <begin position="191"/>
        <end position="210"/>
    </location>
</feature>
<evidence type="ECO:0000256" key="6">
    <source>
        <dbReference type="ARBA" id="ARBA00023136"/>
    </source>
</evidence>
<evidence type="ECO:0000256" key="3">
    <source>
        <dbReference type="ARBA" id="ARBA00022801"/>
    </source>
</evidence>
<keyword evidence="4" id="KW-0256">Endoplasmic reticulum</keyword>
<feature type="transmembrane region" description="Helical" evidence="8">
    <location>
        <begin position="336"/>
        <end position="355"/>
    </location>
</feature>
<protein>
    <recommendedName>
        <fullName evidence="9">Phosphatidic acid phosphatase type 2/haloperoxidase domain-containing protein</fullName>
    </recommendedName>
</protein>
<dbReference type="SUPFAM" id="SSF48317">
    <property type="entry name" value="Acid phosphatase/Vanadium-dependent haloperoxidase"/>
    <property type="match status" value="1"/>
</dbReference>
<proteinExistence type="inferred from homology"/>
<dbReference type="Proteomes" id="UP000785679">
    <property type="component" value="Unassembled WGS sequence"/>
</dbReference>
<evidence type="ECO:0000313" key="11">
    <source>
        <dbReference type="Proteomes" id="UP000785679"/>
    </source>
</evidence>
<sequence length="448" mass="51218">MGNIAPVIYGLLPILLVFALEPMYRDPLYQKTLDEVPRMQLKKRLFGFFHGISMMGEAQVPLVGLVVIFNLVHKMKALYIWSAFGLICFFNTGILKSLYEESRPFWLSDEIVPQKCRRDFGNPSGHCMTATFFWLTVYLNKYFEVGAARPKVRSIFCTAYIIKMGLTVAMCLFFIFLALSRVFLGEHSYNQVLFGSSLGITLALTMHFFLKPIVKRFPLWLRTVYGINKERGTFNVPSYIFLITLCAFIIAPIGLAYLVWVSTNAFILDPNEENRIRTHCYNYLFFFTDAFHNKSFFQSGIIGISGGALIGHLIEMKFVQINLSYGIWNKTSIVKTVIRLTLTLLVYGIFSLPYFTISTDIDDSNIAYLFLAKFFTPSFLSSIFIFAFGRVIFYRLNLINEKALGGIFETLNEENDDSSDQTDNEGSGEKRGKNVSLEFMEIEMASRV</sequence>
<dbReference type="EMBL" id="RRYP01004200">
    <property type="protein sequence ID" value="TNV83071.1"/>
    <property type="molecule type" value="Genomic_DNA"/>
</dbReference>
<feature type="transmembrane region" description="Helical" evidence="8">
    <location>
        <begin position="367"/>
        <end position="393"/>
    </location>
</feature>
<dbReference type="SMART" id="SM00014">
    <property type="entry name" value="acidPPc"/>
    <property type="match status" value="1"/>
</dbReference>
<dbReference type="Gene3D" id="1.20.144.10">
    <property type="entry name" value="Phosphatidic acid phosphatase type 2/haloperoxidase"/>
    <property type="match status" value="1"/>
</dbReference>
<feature type="transmembrane region" description="Helical" evidence="8">
    <location>
        <begin position="6"/>
        <end position="24"/>
    </location>
</feature>
<evidence type="ECO:0000256" key="4">
    <source>
        <dbReference type="ARBA" id="ARBA00022824"/>
    </source>
</evidence>
<reference evidence="10" key="1">
    <citation type="submission" date="2019-06" db="EMBL/GenBank/DDBJ databases">
        <authorList>
            <person name="Zheng W."/>
        </authorList>
    </citation>
    <scope>NUCLEOTIDE SEQUENCE</scope>
    <source>
        <strain evidence="10">QDHG01</strain>
    </source>
</reference>
<evidence type="ECO:0000259" key="9">
    <source>
        <dbReference type="SMART" id="SM00014"/>
    </source>
</evidence>
<dbReference type="PANTHER" id="PTHR14969:SF28">
    <property type="entry name" value="DIHYDROSPHINGOSINE 1-PHOSPHATE PHOSPHATASE LCB3-RELATED"/>
    <property type="match status" value="1"/>
</dbReference>
<dbReference type="CDD" id="cd01610">
    <property type="entry name" value="PAP2_like"/>
    <property type="match status" value="1"/>
</dbReference>
<feature type="transmembrane region" description="Helical" evidence="8">
    <location>
        <begin position="78"/>
        <end position="99"/>
    </location>
</feature>
<feature type="transmembrane region" description="Helical" evidence="8">
    <location>
        <begin position="239"/>
        <end position="260"/>
    </location>
</feature>
<evidence type="ECO:0000256" key="7">
    <source>
        <dbReference type="ARBA" id="ARBA00038324"/>
    </source>
</evidence>
<feature type="transmembrane region" description="Helical" evidence="8">
    <location>
        <begin position="159"/>
        <end position="179"/>
    </location>
</feature>
<name>A0A8J8NWF0_HALGN</name>
<dbReference type="GO" id="GO:0042392">
    <property type="term" value="F:sphingosine-1-phosphate phosphatase activity"/>
    <property type="evidence" value="ECO:0007669"/>
    <property type="project" value="TreeGrafter"/>
</dbReference>
<keyword evidence="2 8" id="KW-0812">Transmembrane</keyword>
<evidence type="ECO:0000256" key="2">
    <source>
        <dbReference type="ARBA" id="ARBA00022692"/>
    </source>
</evidence>
<feature type="transmembrane region" description="Helical" evidence="8">
    <location>
        <begin position="45"/>
        <end position="72"/>
    </location>
</feature>
<accession>A0A8J8NWF0</accession>
<dbReference type="Pfam" id="PF01569">
    <property type="entry name" value="PAP2"/>
    <property type="match status" value="1"/>
</dbReference>
<dbReference type="AlphaFoldDB" id="A0A8J8NWF0"/>
<keyword evidence="11" id="KW-1185">Reference proteome</keyword>
<dbReference type="PANTHER" id="PTHR14969">
    <property type="entry name" value="SPHINGOSINE-1-PHOSPHATE PHOSPHOHYDROLASE"/>
    <property type="match status" value="1"/>
</dbReference>
<organism evidence="10 11">
    <name type="scientific">Halteria grandinella</name>
    <dbReference type="NCBI Taxonomy" id="5974"/>
    <lineage>
        <taxon>Eukaryota</taxon>
        <taxon>Sar</taxon>
        <taxon>Alveolata</taxon>
        <taxon>Ciliophora</taxon>
        <taxon>Intramacronucleata</taxon>
        <taxon>Spirotrichea</taxon>
        <taxon>Stichotrichia</taxon>
        <taxon>Sporadotrichida</taxon>
        <taxon>Halteriidae</taxon>
        <taxon>Halteria</taxon>
    </lineage>
</organism>
<dbReference type="GO" id="GO:0005789">
    <property type="term" value="C:endoplasmic reticulum membrane"/>
    <property type="evidence" value="ECO:0007669"/>
    <property type="project" value="UniProtKB-SubCell"/>
</dbReference>
<feature type="domain" description="Phosphatidic acid phosphatase type 2/haloperoxidase" evidence="9">
    <location>
        <begin position="77"/>
        <end position="207"/>
    </location>
</feature>
<dbReference type="InterPro" id="IPR000326">
    <property type="entry name" value="PAP2/HPO"/>
</dbReference>